<dbReference type="PANTHER" id="PTHR33936:SF24">
    <property type="entry name" value="C2H2-TYPE DOMAIN-CONTAINING PROTEIN"/>
    <property type="match status" value="1"/>
</dbReference>
<dbReference type="EMBL" id="GGMS01005561">
    <property type="protein sequence ID" value="MBY74764.1"/>
    <property type="molecule type" value="Transcribed_RNA"/>
</dbReference>
<dbReference type="OrthoDB" id="6775554at2759"/>
<evidence type="ECO:0000313" key="4">
    <source>
        <dbReference type="EMBL" id="MBY74764.1"/>
    </source>
</evidence>
<keyword evidence="2" id="KW-0175">Coiled coil</keyword>
<name>A0A2S2QAK3_9HEMI</name>
<dbReference type="SMART" id="SM00355">
    <property type="entry name" value="ZnF_C2H2"/>
    <property type="match status" value="2"/>
</dbReference>
<dbReference type="InterPro" id="IPR052797">
    <property type="entry name" value="RegFact_GeneExpr_CellDeath"/>
</dbReference>
<proteinExistence type="predicted"/>
<organism evidence="4">
    <name type="scientific">Sipha flava</name>
    <name type="common">yellow sugarcane aphid</name>
    <dbReference type="NCBI Taxonomy" id="143950"/>
    <lineage>
        <taxon>Eukaryota</taxon>
        <taxon>Metazoa</taxon>
        <taxon>Ecdysozoa</taxon>
        <taxon>Arthropoda</taxon>
        <taxon>Hexapoda</taxon>
        <taxon>Insecta</taxon>
        <taxon>Pterygota</taxon>
        <taxon>Neoptera</taxon>
        <taxon>Paraneoptera</taxon>
        <taxon>Hemiptera</taxon>
        <taxon>Sternorrhyncha</taxon>
        <taxon>Aphidomorpha</taxon>
        <taxon>Aphidoidea</taxon>
        <taxon>Aphididae</taxon>
        <taxon>Sipha</taxon>
    </lineage>
</organism>
<keyword evidence="1" id="KW-0479">Metal-binding</keyword>
<dbReference type="InterPro" id="IPR007527">
    <property type="entry name" value="Znf_SWIM"/>
</dbReference>
<evidence type="ECO:0000256" key="2">
    <source>
        <dbReference type="SAM" id="Coils"/>
    </source>
</evidence>
<dbReference type="PANTHER" id="PTHR33936">
    <property type="entry name" value="PROTEIN CBG17840"/>
    <property type="match status" value="1"/>
</dbReference>
<gene>
    <name evidence="4" type="ORF">g.167807</name>
</gene>
<dbReference type="GO" id="GO:0008270">
    <property type="term" value="F:zinc ion binding"/>
    <property type="evidence" value="ECO:0007669"/>
    <property type="project" value="UniProtKB-KW"/>
</dbReference>
<accession>A0A2S2QAK3</accession>
<feature type="domain" description="SWIM-type" evidence="3">
    <location>
        <begin position="387"/>
        <end position="438"/>
    </location>
</feature>
<evidence type="ECO:0000256" key="1">
    <source>
        <dbReference type="PROSITE-ProRule" id="PRU00325"/>
    </source>
</evidence>
<keyword evidence="1" id="KW-0863">Zinc-finger</keyword>
<evidence type="ECO:0000259" key="3">
    <source>
        <dbReference type="PROSITE" id="PS50966"/>
    </source>
</evidence>
<sequence>MSKNEFATQYVCVCNQTYSTKSELRKHVGFCKHAQNQANQYITCPTKKDVLKLAISECEIQSINGDQTISKDQKIERFKCGCEKRFMSKGGYYRHIKKCNLRPEQQIVTGKTKCNEPGCLLTFKYIRDFRQHLNEKHCMQFDVEDKKFNRYSEFICWKENYETETRSCFYHRKTETRSGRRVEYWYCNRSGIYQSASQGRRRKLKSQGILKINNNCTSSITLTINEIEGTVQAIIYHTHYGHEAELVHLRIPKSDKQEIASKLLQGVKIEDILLSYKEDGSSKQIERKHLIKRRDILNISKKYNVNIILPTVRQSSNKKKNSKISHQITKSSIEEPSLNTNETKKKHVIASQLPLSFVLPIYENVWKISMSNNSISSYSNNCNIDFYVTKINVKCCDDCIAFCNFCNICYHSYSCTCSDYFSNKIICEHVHLVILFQGTPQTYQYTENVERPHYTNHDHSTYTRRFTESVCSDTEPTESNYVNEDLPENNDYNLYNKQNFKLENLKRTLEKLMMETLQKVNECNNYNLLENIKKQMTDITCNLNTDLLHNKEKSNEVQTIINPEKNIEVFYDF</sequence>
<protein>
    <recommendedName>
        <fullName evidence="3">SWIM-type domain-containing protein</fullName>
    </recommendedName>
</protein>
<feature type="coiled-coil region" evidence="2">
    <location>
        <begin position="495"/>
        <end position="522"/>
    </location>
</feature>
<dbReference type="PROSITE" id="PS50966">
    <property type="entry name" value="ZF_SWIM"/>
    <property type="match status" value="1"/>
</dbReference>
<keyword evidence="1" id="KW-0862">Zinc</keyword>
<reference evidence="4" key="1">
    <citation type="submission" date="2018-04" db="EMBL/GenBank/DDBJ databases">
        <title>Transcriptome assembly of Sipha flava.</title>
        <authorList>
            <person name="Scully E.D."/>
            <person name="Geib S.M."/>
            <person name="Palmer N.A."/>
            <person name="Koch K."/>
            <person name="Bradshaw J."/>
            <person name="Heng-Moss T."/>
            <person name="Sarath G."/>
        </authorList>
    </citation>
    <scope>NUCLEOTIDE SEQUENCE</scope>
</reference>
<dbReference type="InterPro" id="IPR013087">
    <property type="entry name" value="Znf_C2H2_type"/>
</dbReference>
<dbReference type="AlphaFoldDB" id="A0A2S2QAK3"/>